<dbReference type="Gene3D" id="3.30.70.1560">
    <property type="entry name" value="Alpha-L RNA-binding motif"/>
    <property type="match status" value="1"/>
</dbReference>
<accession>A0A562LRK8</accession>
<dbReference type="CDD" id="cd02553">
    <property type="entry name" value="PseudoU_synth_RsuA"/>
    <property type="match status" value="1"/>
</dbReference>
<dbReference type="InterPro" id="IPR036986">
    <property type="entry name" value="S4_RNA-bd_sf"/>
</dbReference>
<reference evidence="6 7" key="1">
    <citation type="journal article" date="2015" name="Stand. Genomic Sci.">
        <title>Genomic Encyclopedia of Bacterial and Archaeal Type Strains, Phase III: the genomes of soil and plant-associated and newly described type strains.</title>
        <authorList>
            <person name="Whitman W.B."/>
            <person name="Woyke T."/>
            <person name="Klenk H.P."/>
            <person name="Zhou Y."/>
            <person name="Lilburn T.G."/>
            <person name="Beck B.J."/>
            <person name="De Vos P."/>
            <person name="Vandamme P."/>
            <person name="Eisen J.A."/>
            <person name="Garrity G."/>
            <person name="Hugenholtz P."/>
            <person name="Kyrpides N.C."/>
        </authorList>
    </citation>
    <scope>NUCLEOTIDE SEQUENCE [LARGE SCALE GENOMIC DNA]</scope>
    <source>
        <strain evidence="6 7">CGMCC 1.10136</strain>
    </source>
</reference>
<keyword evidence="2" id="KW-0698">rRNA processing</keyword>
<name>A0A562LRK8_9GAMM</name>
<dbReference type="PROSITE" id="PS01149">
    <property type="entry name" value="PSI_RSU"/>
    <property type="match status" value="1"/>
</dbReference>
<dbReference type="OrthoDB" id="9807213at2"/>
<protein>
    <recommendedName>
        <fullName evidence="4">Pseudouridine synthase</fullName>
        <ecNumber evidence="4">5.4.99.-</ecNumber>
    </recommendedName>
</protein>
<evidence type="ECO:0000256" key="1">
    <source>
        <dbReference type="ARBA" id="ARBA00008348"/>
    </source>
</evidence>
<evidence type="ECO:0000313" key="7">
    <source>
        <dbReference type="Proteomes" id="UP000316471"/>
    </source>
</evidence>
<keyword evidence="3 4" id="KW-0413">Isomerase</keyword>
<proteinExistence type="inferred from homology"/>
<gene>
    <name evidence="6" type="ORF">IP93_01843</name>
</gene>
<dbReference type="PANTHER" id="PTHR47683:SF2">
    <property type="entry name" value="RNA-BINDING S4 DOMAIN-CONTAINING PROTEIN"/>
    <property type="match status" value="1"/>
</dbReference>
<evidence type="ECO:0000256" key="3">
    <source>
        <dbReference type="ARBA" id="ARBA00023235"/>
    </source>
</evidence>
<comment type="similarity">
    <text evidence="1 4">Belongs to the pseudouridine synthase RsuA family.</text>
</comment>
<dbReference type="InterPro" id="IPR018496">
    <property type="entry name" value="PsdUridine_synth_RsuA/RluB_CS"/>
</dbReference>
<dbReference type="EMBL" id="VLKP01000007">
    <property type="protein sequence ID" value="TWI10265.1"/>
    <property type="molecule type" value="Genomic_DNA"/>
</dbReference>
<comment type="caution">
    <text evidence="6">The sequence shown here is derived from an EMBL/GenBank/DDBJ whole genome shotgun (WGS) entry which is preliminary data.</text>
</comment>
<dbReference type="InterPro" id="IPR020094">
    <property type="entry name" value="TruA/RsuA/RluB/E/F_N"/>
</dbReference>
<dbReference type="InterPro" id="IPR050343">
    <property type="entry name" value="RsuA_PseudoU_synthase"/>
</dbReference>
<dbReference type="Pfam" id="PF00849">
    <property type="entry name" value="PseudoU_synth_2"/>
    <property type="match status" value="1"/>
</dbReference>
<dbReference type="Proteomes" id="UP000316471">
    <property type="component" value="Unassembled WGS sequence"/>
</dbReference>
<organism evidence="6 7">
    <name type="scientific">Aerolutibacter ruishenii</name>
    <dbReference type="NCBI Taxonomy" id="686800"/>
    <lineage>
        <taxon>Bacteria</taxon>
        <taxon>Pseudomonadati</taxon>
        <taxon>Pseudomonadota</taxon>
        <taxon>Gammaproteobacteria</taxon>
        <taxon>Lysobacterales</taxon>
        <taxon>Lysobacteraceae</taxon>
        <taxon>Aerolutibacter</taxon>
    </lineage>
</organism>
<evidence type="ECO:0000259" key="5">
    <source>
        <dbReference type="Pfam" id="PF00849"/>
    </source>
</evidence>
<dbReference type="GO" id="GO:0006364">
    <property type="term" value="P:rRNA processing"/>
    <property type="evidence" value="ECO:0007669"/>
    <property type="project" value="UniProtKB-KW"/>
</dbReference>
<dbReference type="Gene3D" id="3.30.70.580">
    <property type="entry name" value="Pseudouridine synthase I, catalytic domain, N-terminal subdomain"/>
    <property type="match status" value="1"/>
</dbReference>
<feature type="domain" description="Pseudouridine synthase RsuA/RluA-like" evidence="5">
    <location>
        <begin position="60"/>
        <end position="193"/>
    </location>
</feature>
<dbReference type="InterPro" id="IPR042092">
    <property type="entry name" value="PsdUridine_s_RsuA/RluB/E/F_cat"/>
</dbReference>
<dbReference type="EC" id="5.4.99.-" evidence="4"/>
<dbReference type="GO" id="GO:0003723">
    <property type="term" value="F:RNA binding"/>
    <property type="evidence" value="ECO:0007669"/>
    <property type="project" value="InterPro"/>
</dbReference>
<dbReference type="GO" id="GO:0009982">
    <property type="term" value="F:pseudouridine synthase activity"/>
    <property type="evidence" value="ECO:0007669"/>
    <property type="project" value="InterPro"/>
</dbReference>
<evidence type="ECO:0000313" key="6">
    <source>
        <dbReference type="EMBL" id="TWI10265.1"/>
    </source>
</evidence>
<evidence type="ECO:0000256" key="2">
    <source>
        <dbReference type="ARBA" id="ARBA00022552"/>
    </source>
</evidence>
<dbReference type="SUPFAM" id="SSF55120">
    <property type="entry name" value="Pseudouridine synthase"/>
    <property type="match status" value="1"/>
</dbReference>
<dbReference type="AlphaFoldDB" id="A0A562LRK8"/>
<dbReference type="InterPro" id="IPR020103">
    <property type="entry name" value="PsdUridine_synth_cat_dom_sf"/>
</dbReference>
<sequence>MKLVKLIANLGYGSRKDVALMFREGRITDAQGEVLYADDKVAHDAIRIDGKPLDPPAGLVLMLNKPVGYTCSTKDVGRLIYDLLPSRFRHRSPLLSSVGRLDRDTSGLLLMTDDGQLLHRIVSPKAHLPKVYEATLAHDLRGDEGEVFASGTLMLDSETTPLAPATLEVVDPCHARLILTEGRYHQVRRMFAAVGNHVEALHRSRVGGLSLADLPQGQWRALGENDIGALFGHAASPPPSR</sequence>
<dbReference type="PANTHER" id="PTHR47683">
    <property type="entry name" value="PSEUDOURIDINE SYNTHASE FAMILY PROTEIN-RELATED"/>
    <property type="match status" value="1"/>
</dbReference>
<dbReference type="Gene3D" id="3.10.290.10">
    <property type="entry name" value="RNA-binding S4 domain"/>
    <property type="match status" value="1"/>
</dbReference>
<dbReference type="GO" id="GO:0140098">
    <property type="term" value="F:catalytic activity, acting on RNA"/>
    <property type="evidence" value="ECO:0007669"/>
    <property type="project" value="UniProtKB-ARBA"/>
</dbReference>
<dbReference type="NCBIfam" id="TIGR00093">
    <property type="entry name" value="pseudouridine synthase"/>
    <property type="match status" value="1"/>
</dbReference>
<keyword evidence="7" id="KW-1185">Reference proteome</keyword>
<dbReference type="InterPro" id="IPR000748">
    <property type="entry name" value="PsdUridine_synth_RsuA/RluB/E/F"/>
</dbReference>
<evidence type="ECO:0000256" key="4">
    <source>
        <dbReference type="RuleBase" id="RU003887"/>
    </source>
</evidence>
<dbReference type="RefSeq" id="WP_144814782.1">
    <property type="nucleotide sequence ID" value="NZ_VLKP01000007.1"/>
</dbReference>
<dbReference type="GO" id="GO:0001522">
    <property type="term" value="P:pseudouridine synthesis"/>
    <property type="evidence" value="ECO:0007669"/>
    <property type="project" value="InterPro"/>
</dbReference>
<dbReference type="InterPro" id="IPR006145">
    <property type="entry name" value="PsdUridine_synth_RsuA/RluA"/>
</dbReference>